<evidence type="ECO:0000256" key="3">
    <source>
        <dbReference type="ARBA" id="ARBA00022840"/>
    </source>
</evidence>
<dbReference type="SUPFAM" id="SSF52540">
    <property type="entry name" value="P-loop containing nucleoside triphosphate hydrolases"/>
    <property type="match status" value="1"/>
</dbReference>
<evidence type="ECO:0000313" key="5">
    <source>
        <dbReference type="EMBL" id="MDA3614752.1"/>
    </source>
</evidence>
<dbReference type="EMBL" id="JAQGEF010000007">
    <property type="protein sequence ID" value="MDA3614752.1"/>
    <property type="molecule type" value="Genomic_DNA"/>
</dbReference>
<dbReference type="Proteomes" id="UP001210231">
    <property type="component" value="Unassembled WGS sequence"/>
</dbReference>
<dbReference type="Pfam" id="PF00005">
    <property type="entry name" value="ABC_tran"/>
    <property type="match status" value="1"/>
</dbReference>
<dbReference type="InterPro" id="IPR027417">
    <property type="entry name" value="P-loop_NTPase"/>
</dbReference>
<keyword evidence="3 5" id="KW-0067">ATP-binding</keyword>
<dbReference type="InterPro" id="IPR003439">
    <property type="entry name" value="ABC_transporter-like_ATP-bd"/>
</dbReference>
<organism evidence="5 6">
    <name type="scientific">Polluticaenibacter yanchengensis</name>
    <dbReference type="NCBI Taxonomy" id="3014562"/>
    <lineage>
        <taxon>Bacteria</taxon>
        <taxon>Pseudomonadati</taxon>
        <taxon>Bacteroidota</taxon>
        <taxon>Chitinophagia</taxon>
        <taxon>Chitinophagales</taxon>
        <taxon>Chitinophagaceae</taxon>
        <taxon>Polluticaenibacter</taxon>
    </lineage>
</organism>
<reference evidence="5 6" key="1">
    <citation type="submission" date="2022-12" db="EMBL/GenBank/DDBJ databases">
        <title>Chitinophagaceae gen. sp. nov., a new member of the family Chitinophagaceae, isolated from soil in a chemical factory.</title>
        <authorList>
            <person name="Ke Z."/>
        </authorList>
    </citation>
    <scope>NUCLEOTIDE SEQUENCE [LARGE SCALE GENOMIC DNA]</scope>
    <source>
        <strain evidence="5 6">LY-5</strain>
    </source>
</reference>
<dbReference type="CDD" id="cd03230">
    <property type="entry name" value="ABC_DR_subfamily_A"/>
    <property type="match status" value="1"/>
</dbReference>
<proteinExistence type="predicted"/>
<sequence length="226" mass="25880">MLRIHQLSKTYHQPVLDNINLQFDAGKVYGIIGKNGAGKTTLFKCIAGIEDFTGNIESDKENYKTVLGYLETETYFPKKLTGYEYIHLLCHARDIKTERKIIEAKNIFNLPLNEYAGNYSTGMKKKLALVSVLFQNNDIFILDEPFNGVDLESNILIIDIIKHLKANHKTVIISSHILSTLTDTCDEIILLENGRVSTPFLKQDYHLISEKFKDFETGNILKRFFE</sequence>
<dbReference type="RefSeq" id="WP_407031076.1">
    <property type="nucleotide sequence ID" value="NZ_JAQGEF010000007.1"/>
</dbReference>
<dbReference type="PANTHER" id="PTHR42939">
    <property type="entry name" value="ABC TRANSPORTER ATP-BINDING PROTEIN ALBC-RELATED"/>
    <property type="match status" value="1"/>
</dbReference>
<comment type="caution">
    <text evidence="5">The sequence shown here is derived from an EMBL/GenBank/DDBJ whole genome shotgun (WGS) entry which is preliminary data.</text>
</comment>
<name>A0ABT4UIU3_9BACT</name>
<dbReference type="SMART" id="SM00382">
    <property type="entry name" value="AAA"/>
    <property type="match status" value="1"/>
</dbReference>
<keyword evidence="6" id="KW-1185">Reference proteome</keyword>
<accession>A0ABT4UIU3</accession>
<dbReference type="InterPro" id="IPR003593">
    <property type="entry name" value="AAA+_ATPase"/>
</dbReference>
<dbReference type="InterPro" id="IPR051782">
    <property type="entry name" value="ABC_Transporter_VariousFunc"/>
</dbReference>
<keyword evidence="2" id="KW-0547">Nucleotide-binding</keyword>
<dbReference type="GO" id="GO:0005524">
    <property type="term" value="F:ATP binding"/>
    <property type="evidence" value="ECO:0007669"/>
    <property type="project" value="UniProtKB-KW"/>
</dbReference>
<dbReference type="PANTHER" id="PTHR42939:SF1">
    <property type="entry name" value="ABC TRANSPORTER ATP-BINDING PROTEIN ALBC-RELATED"/>
    <property type="match status" value="1"/>
</dbReference>
<dbReference type="PROSITE" id="PS50893">
    <property type="entry name" value="ABC_TRANSPORTER_2"/>
    <property type="match status" value="1"/>
</dbReference>
<gene>
    <name evidence="5" type="ORF">O3P16_08025</name>
</gene>
<evidence type="ECO:0000256" key="2">
    <source>
        <dbReference type="ARBA" id="ARBA00022741"/>
    </source>
</evidence>
<keyword evidence="1" id="KW-0813">Transport</keyword>
<protein>
    <submittedName>
        <fullName evidence="5">ATP-binding cassette domain-containing protein</fullName>
    </submittedName>
</protein>
<feature type="domain" description="ABC transporter" evidence="4">
    <location>
        <begin position="2"/>
        <end position="218"/>
    </location>
</feature>
<evidence type="ECO:0000313" key="6">
    <source>
        <dbReference type="Proteomes" id="UP001210231"/>
    </source>
</evidence>
<evidence type="ECO:0000256" key="1">
    <source>
        <dbReference type="ARBA" id="ARBA00022448"/>
    </source>
</evidence>
<dbReference type="Gene3D" id="3.40.50.300">
    <property type="entry name" value="P-loop containing nucleotide triphosphate hydrolases"/>
    <property type="match status" value="1"/>
</dbReference>
<evidence type="ECO:0000259" key="4">
    <source>
        <dbReference type="PROSITE" id="PS50893"/>
    </source>
</evidence>